<evidence type="ECO:0000313" key="3">
    <source>
        <dbReference type="Proteomes" id="UP000486351"/>
    </source>
</evidence>
<protein>
    <recommendedName>
        <fullName evidence="4">Secreted protein</fullName>
    </recommendedName>
</protein>
<dbReference type="Proteomes" id="UP000486351">
    <property type="component" value="Unassembled WGS sequence"/>
</dbReference>
<comment type="caution">
    <text evidence="2">The sequence shown here is derived from an EMBL/GenBank/DDBJ whole genome shotgun (WGS) entry which is preliminary data.</text>
</comment>
<organism evidence="2 3">
    <name type="scientific">Phytophthora fragariae</name>
    <dbReference type="NCBI Taxonomy" id="53985"/>
    <lineage>
        <taxon>Eukaryota</taxon>
        <taxon>Sar</taxon>
        <taxon>Stramenopiles</taxon>
        <taxon>Oomycota</taxon>
        <taxon>Peronosporomycetes</taxon>
        <taxon>Peronosporales</taxon>
        <taxon>Peronosporaceae</taxon>
        <taxon>Phytophthora</taxon>
    </lineage>
</organism>
<evidence type="ECO:0000313" key="2">
    <source>
        <dbReference type="EMBL" id="KAE9334321.1"/>
    </source>
</evidence>
<feature type="chain" id="PRO_5026211692" description="Secreted protein" evidence="1">
    <location>
        <begin position="19"/>
        <end position="113"/>
    </location>
</feature>
<dbReference type="EMBL" id="QXFY01000851">
    <property type="protein sequence ID" value="KAE9334321.1"/>
    <property type="molecule type" value="Genomic_DNA"/>
</dbReference>
<name>A0A6G0RIQ7_9STRA</name>
<evidence type="ECO:0008006" key="4">
    <source>
        <dbReference type="Google" id="ProtNLM"/>
    </source>
</evidence>
<proteinExistence type="predicted"/>
<keyword evidence="1" id="KW-0732">Signal</keyword>
<reference evidence="2 3" key="1">
    <citation type="submission" date="2018-09" db="EMBL/GenBank/DDBJ databases">
        <title>Genomic investigation of the strawberry pathogen Phytophthora fragariae indicates pathogenicity is determined by transcriptional variation in three key races.</title>
        <authorList>
            <person name="Adams T.M."/>
            <person name="Armitage A.D."/>
            <person name="Sobczyk M.K."/>
            <person name="Bates H.J."/>
            <person name="Dunwell J.M."/>
            <person name="Nellist C.F."/>
            <person name="Harrison R.J."/>
        </authorList>
    </citation>
    <scope>NUCLEOTIDE SEQUENCE [LARGE SCALE GENOMIC DNA]</scope>
    <source>
        <strain evidence="2 3">NOV-77</strain>
    </source>
</reference>
<dbReference type="AlphaFoldDB" id="A0A6G0RIQ7"/>
<evidence type="ECO:0000256" key="1">
    <source>
        <dbReference type="SAM" id="SignalP"/>
    </source>
</evidence>
<gene>
    <name evidence="2" type="ORF">PF008_g14026</name>
</gene>
<feature type="signal peptide" evidence="1">
    <location>
        <begin position="1"/>
        <end position="18"/>
    </location>
</feature>
<sequence>MHLRTIALVAWTLPLVSAASKLTWTPCSYLTHPELTPKNTNSAECTVYSAPLCHPGVCEAPDSANATVDVYVRRVKALVTRTRPQMYGCFKELTTRHPLAVWPRNAFCLIPLI</sequence>
<accession>A0A6G0RIQ7</accession>